<keyword evidence="2" id="KW-0808">Transferase</keyword>
<evidence type="ECO:0000313" key="3">
    <source>
        <dbReference type="Proteomes" id="UP000198521"/>
    </source>
</evidence>
<accession>A0A1H7VH85</accession>
<dbReference type="PROSITE" id="PS51186">
    <property type="entry name" value="GNAT"/>
    <property type="match status" value="1"/>
</dbReference>
<dbReference type="OrthoDB" id="9788916at2"/>
<sequence>MENQKIEIRTLKLSDKLQLAKLANNKDIWNNLRDYIPHPYSENDAETFINFTQEQNPQQSFAIEFKNQLCGVISLIIQNDVYRKNAEIGYWIGQPYWGNGIATKAVKLITLYGFKELDLTRIYAGVFENNIASMRILEKNGYTKEAVFQKAIIKNGKTLDEHRYFILTEDQE</sequence>
<proteinExistence type="predicted"/>
<dbReference type="SUPFAM" id="SSF55729">
    <property type="entry name" value="Acyl-CoA N-acyltransferases (Nat)"/>
    <property type="match status" value="1"/>
</dbReference>
<dbReference type="PANTHER" id="PTHR43328:SF1">
    <property type="entry name" value="N-ACETYLTRANSFERASE DOMAIN-CONTAINING PROTEIN"/>
    <property type="match status" value="1"/>
</dbReference>
<dbReference type="Gene3D" id="3.40.630.30">
    <property type="match status" value="1"/>
</dbReference>
<dbReference type="Pfam" id="PF13302">
    <property type="entry name" value="Acetyltransf_3"/>
    <property type="match status" value="1"/>
</dbReference>
<evidence type="ECO:0000259" key="1">
    <source>
        <dbReference type="PROSITE" id="PS51186"/>
    </source>
</evidence>
<dbReference type="RefSeq" id="WP_091411862.1">
    <property type="nucleotide sequence ID" value="NZ_FOAB01000008.1"/>
</dbReference>
<dbReference type="InterPro" id="IPR000182">
    <property type="entry name" value="GNAT_dom"/>
</dbReference>
<keyword evidence="3" id="KW-1185">Reference proteome</keyword>
<feature type="domain" description="N-acetyltransferase" evidence="1">
    <location>
        <begin position="6"/>
        <end position="160"/>
    </location>
</feature>
<name>A0A1H7VH85_AQUAM</name>
<dbReference type="EMBL" id="FOAB01000008">
    <property type="protein sequence ID" value="SEM08249.1"/>
    <property type="molecule type" value="Genomic_DNA"/>
</dbReference>
<dbReference type="InterPro" id="IPR016181">
    <property type="entry name" value="Acyl_CoA_acyltransferase"/>
</dbReference>
<evidence type="ECO:0000313" key="2">
    <source>
        <dbReference type="EMBL" id="SEM08249.1"/>
    </source>
</evidence>
<dbReference type="PANTHER" id="PTHR43328">
    <property type="entry name" value="ACETYLTRANSFERASE-RELATED"/>
    <property type="match status" value="1"/>
</dbReference>
<dbReference type="Proteomes" id="UP000198521">
    <property type="component" value="Unassembled WGS sequence"/>
</dbReference>
<gene>
    <name evidence="2" type="ORF">SAMN04487910_4093</name>
</gene>
<dbReference type="AlphaFoldDB" id="A0A1H7VH85"/>
<dbReference type="STRING" id="1038014.SAMN04487910_4093"/>
<organism evidence="2 3">
    <name type="scientific">Aquimarina amphilecti</name>
    <dbReference type="NCBI Taxonomy" id="1038014"/>
    <lineage>
        <taxon>Bacteria</taxon>
        <taxon>Pseudomonadati</taxon>
        <taxon>Bacteroidota</taxon>
        <taxon>Flavobacteriia</taxon>
        <taxon>Flavobacteriales</taxon>
        <taxon>Flavobacteriaceae</taxon>
        <taxon>Aquimarina</taxon>
    </lineage>
</organism>
<dbReference type="GO" id="GO:0016747">
    <property type="term" value="F:acyltransferase activity, transferring groups other than amino-acyl groups"/>
    <property type="evidence" value="ECO:0007669"/>
    <property type="project" value="InterPro"/>
</dbReference>
<reference evidence="2 3" key="1">
    <citation type="submission" date="2016-10" db="EMBL/GenBank/DDBJ databases">
        <authorList>
            <person name="de Groot N.N."/>
        </authorList>
    </citation>
    <scope>NUCLEOTIDE SEQUENCE [LARGE SCALE GENOMIC DNA]</scope>
    <source>
        <strain evidence="2 3">DSM 25232</strain>
    </source>
</reference>
<protein>
    <submittedName>
        <fullName evidence="2">Protein N-acetyltransferase, RimJ/RimL family</fullName>
    </submittedName>
</protein>